<dbReference type="RefSeq" id="WP_024923883.1">
    <property type="nucleotide sequence ID" value="NZ_MDEO01000035.1"/>
</dbReference>
<reference evidence="2 3" key="1">
    <citation type="submission" date="2016-08" db="EMBL/GenBank/DDBJ databases">
        <title>Whole genome sequence of Mesorhizobium sp. strain UASWS1009 isolated from industrial sewage.</title>
        <authorList>
            <person name="Crovadore J."/>
            <person name="Calmin G."/>
            <person name="Chablais R."/>
            <person name="Cochard B."/>
            <person name="Lefort F."/>
        </authorList>
    </citation>
    <scope>NUCLEOTIDE SEQUENCE [LARGE SCALE GENOMIC DNA]</scope>
    <source>
        <strain evidence="2 3">UASWS1009</strain>
    </source>
</reference>
<organism evidence="2 3">
    <name type="scientific">Mesorhizobium hungaricum</name>
    <dbReference type="NCBI Taxonomy" id="1566387"/>
    <lineage>
        <taxon>Bacteria</taxon>
        <taxon>Pseudomonadati</taxon>
        <taxon>Pseudomonadota</taxon>
        <taxon>Alphaproteobacteria</taxon>
        <taxon>Hyphomicrobiales</taxon>
        <taxon>Phyllobacteriaceae</taxon>
        <taxon>Mesorhizobium</taxon>
    </lineage>
</organism>
<gene>
    <name evidence="2" type="ORF">QV13_19535</name>
</gene>
<keyword evidence="3" id="KW-1185">Reference proteome</keyword>
<dbReference type="SUPFAM" id="SSF55729">
    <property type="entry name" value="Acyl-CoA N-acyltransferases (Nat)"/>
    <property type="match status" value="1"/>
</dbReference>
<dbReference type="OrthoDB" id="8565998at2"/>
<evidence type="ECO:0000313" key="3">
    <source>
        <dbReference type="Proteomes" id="UP000094412"/>
    </source>
</evidence>
<dbReference type="InterPro" id="IPR016181">
    <property type="entry name" value="Acyl_CoA_acyltransferase"/>
</dbReference>
<dbReference type="InterPro" id="IPR038740">
    <property type="entry name" value="BioF2-like_GNAT_dom"/>
</dbReference>
<dbReference type="Proteomes" id="UP000094412">
    <property type="component" value="Unassembled WGS sequence"/>
</dbReference>
<dbReference type="EMBL" id="MDEO01000035">
    <property type="protein sequence ID" value="OCX14638.1"/>
    <property type="molecule type" value="Genomic_DNA"/>
</dbReference>
<dbReference type="STRING" id="1566387.QV13_19535"/>
<comment type="caution">
    <text evidence="2">The sequence shown here is derived from an EMBL/GenBank/DDBJ whole genome shotgun (WGS) entry which is preliminary data.</text>
</comment>
<name>A0A1C2DIQ2_9HYPH</name>
<sequence length="368" mass="40348">MVDTVEGFQSLQDDWNALAQRSAAPHQLFQDFGFLRHWVSHYLGARHRLQIIVAYRGTNIVAILPLVRQRWLGLDTLRFMGIPVARFSDLLIDADAGEPVVQALRAKIGALRADIIDAPLVRQDSAFVRVGFDQDAAVLSRLDAPFCVLADRIGDDGPGPAYSAKIRSNYRRRVRNLAGPGELLMRQYQAGPEAAGLAHAAVVMKKAWLEREKIGAPTLFDPRFEAFFARMAGDQEALASINVSTLERDERPIGIDLSFDHKGHCFGHVIATDACAEKDGAGSVLVHHVFATAKARGNTVFELLTPASEHKMRHADGVTKVRDLVIPLSVKGRIACQALLVHGLPAAKSLLRRFPASLTRAIASRTGY</sequence>
<accession>A0A1C2DIQ2</accession>
<dbReference type="Pfam" id="PF13480">
    <property type="entry name" value="Acetyltransf_6"/>
    <property type="match status" value="1"/>
</dbReference>
<evidence type="ECO:0000313" key="2">
    <source>
        <dbReference type="EMBL" id="OCX14638.1"/>
    </source>
</evidence>
<protein>
    <recommendedName>
        <fullName evidence="1">BioF2-like acetyltransferase domain-containing protein</fullName>
    </recommendedName>
</protein>
<feature type="domain" description="BioF2-like acetyltransferase" evidence="1">
    <location>
        <begin position="165"/>
        <end position="311"/>
    </location>
</feature>
<proteinExistence type="predicted"/>
<dbReference type="AlphaFoldDB" id="A0A1C2DIQ2"/>
<evidence type="ECO:0000259" key="1">
    <source>
        <dbReference type="Pfam" id="PF13480"/>
    </source>
</evidence>